<dbReference type="Proteomes" id="UP001320544">
    <property type="component" value="Chromosome"/>
</dbReference>
<dbReference type="EMBL" id="AP025564">
    <property type="protein sequence ID" value="BDE97916.1"/>
    <property type="molecule type" value="Genomic_DNA"/>
</dbReference>
<dbReference type="RefSeq" id="WP_244387391.1">
    <property type="nucleotide sequence ID" value="NZ_AP025564.1"/>
</dbReference>
<keyword evidence="2" id="KW-1185">Reference proteome</keyword>
<gene>
    <name evidence="1" type="ORF">CE91St30_32490</name>
</gene>
<accession>A0ABM7WN95</accession>
<sequence>MQNTEIKYPANVCEQQKTGDEPVLLGNEAIATVSDYWRWAHSDLNSNAERGKFAEFLVACSLDLKHEVSQEWGAYDICWADGEDEIKIEVKTSAYLQIWGQKKLSSPSFSTRPSRKWNIETNEYEEVVRRQADVYVFCLEKQRTQEGCNPNPLDLAQWEFYVLPTSVLDKRGMQGRVDLAQLDALKAEKVLSLRGLPDAIRRAFHA</sequence>
<protein>
    <recommendedName>
        <fullName evidence="3">PD(D/E)XK endonuclease domain-containing protein</fullName>
    </recommendedName>
</protein>
<evidence type="ECO:0000313" key="2">
    <source>
        <dbReference type="Proteomes" id="UP001320544"/>
    </source>
</evidence>
<organism evidence="1 2">
    <name type="scientific">Raoultibacter timonensis</name>
    <dbReference type="NCBI Taxonomy" id="1907662"/>
    <lineage>
        <taxon>Bacteria</taxon>
        <taxon>Bacillati</taxon>
        <taxon>Actinomycetota</taxon>
        <taxon>Coriobacteriia</taxon>
        <taxon>Eggerthellales</taxon>
        <taxon>Eggerthellaceae</taxon>
        <taxon>Raoultibacter</taxon>
    </lineage>
</organism>
<reference evidence="1 2" key="1">
    <citation type="submission" date="2022-01" db="EMBL/GenBank/DDBJ databases">
        <title>Novel bile acid biosynthetic pathways are enriched in the microbiome of centenarians.</title>
        <authorList>
            <person name="Sato Y."/>
            <person name="Atarashi K."/>
            <person name="Plichta R.D."/>
            <person name="Arai Y."/>
            <person name="Sasajima S."/>
            <person name="Kearney M.S."/>
            <person name="Suda W."/>
            <person name="Takeshita K."/>
            <person name="Sasaki T."/>
            <person name="Okamoto S."/>
            <person name="Skelly N.A."/>
            <person name="Okamura Y."/>
            <person name="Vlamakis H."/>
            <person name="Li Y."/>
            <person name="Tanoue T."/>
            <person name="Takei H."/>
            <person name="Nittono H."/>
            <person name="Narushima S."/>
            <person name="Irie J."/>
            <person name="Itoh H."/>
            <person name="Moriya K."/>
            <person name="Sugiura Y."/>
            <person name="Suematsu M."/>
            <person name="Moritoki N."/>
            <person name="Shibata S."/>
            <person name="Littman R.D."/>
            <person name="Fischbach A.M."/>
            <person name="Uwamino Y."/>
            <person name="Inoue T."/>
            <person name="Honda A."/>
            <person name="Hattori M."/>
            <person name="Murai T."/>
            <person name="Xavier J.R."/>
            <person name="Hirose N."/>
            <person name="Honda K."/>
        </authorList>
    </citation>
    <scope>NUCLEOTIDE SEQUENCE [LARGE SCALE GENOMIC DNA]</scope>
    <source>
        <strain evidence="1 2">CE91-St30</strain>
    </source>
</reference>
<evidence type="ECO:0000313" key="1">
    <source>
        <dbReference type="EMBL" id="BDE97916.1"/>
    </source>
</evidence>
<name>A0ABM7WN95_9ACTN</name>
<proteinExistence type="predicted"/>
<evidence type="ECO:0008006" key="3">
    <source>
        <dbReference type="Google" id="ProtNLM"/>
    </source>
</evidence>